<reference evidence="1" key="1">
    <citation type="submission" date="2019-05" db="EMBL/GenBank/DDBJ databases">
        <authorList>
            <consortium name="Pathogen Informatics"/>
        </authorList>
    </citation>
    <scope>NUCLEOTIDE SEQUENCE [LARGE SCALE GENOMIC DNA]</scope>
    <source>
        <strain evidence="1">NCTC12965</strain>
    </source>
</reference>
<organism evidence="1">
    <name type="scientific">Serratia fonticola</name>
    <dbReference type="NCBI Taxonomy" id="47917"/>
    <lineage>
        <taxon>Bacteria</taxon>
        <taxon>Pseudomonadati</taxon>
        <taxon>Pseudomonadota</taxon>
        <taxon>Gammaproteobacteria</taxon>
        <taxon>Enterobacterales</taxon>
        <taxon>Yersiniaceae</taxon>
        <taxon>Serratia</taxon>
    </lineage>
</organism>
<evidence type="ECO:0000313" key="1">
    <source>
        <dbReference type="EMBL" id="VTR20890.1"/>
    </source>
</evidence>
<dbReference type="GO" id="GO:0015716">
    <property type="term" value="P:organic phosphonate transport"/>
    <property type="evidence" value="ECO:0007669"/>
    <property type="project" value="InterPro"/>
</dbReference>
<name>A0A0F7HBK6_SERFO</name>
<dbReference type="NCBIfam" id="TIGR03293">
    <property type="entry name" value="PhnG_redo"/>
    <property type="match status" value="1"/>
</dbReference>
<dbReference type="KEGG" id="sfw:WN53_10775"/>
<gene>
    <name evidence="1" type="ORF">NCTC12965_01152</name>
</gene>
<dbReference type="GeneID" id="30320650"/>
<dbReference type="InterPro" id="IPR009609">
    <property type="entry name" value="Phosphonate_metab_PhnG"/>
</dbReference>
<protein>
    <submittedName>
        <fullName evidence="1">Phosphonate C-P lyase system protein PhnG</fullName>
    </submittedName>
</protein>
<dbReference type="EMBL" id="CABEEZ010000021">
    <property type="protein sequence ID" value="VTR20890.1"/>
    <property type="molecule type" value="Genomic_DNA"/>
</dbReference>
<dbReference type="AlphaFoldDB" id="A0A0F7HBK6"/>
<dbReference type="RefSeq" id="WP_024483398.1">
    <property type="nucleotide sequence ID" value="NZ_CAMKJC010000002.1"/>
</dbReference>
<dbReference type="GO" id="GO:0016829">
    <property type="term" value="F:lyase activity"/>
    <property type="evidence" value="ECO:0007669"/>
    <property type="project" value="UniProtKB-KW"/>
</dbReference>
<dbReference type="Pfam" id="PF06754">
    <property type="entry name" value="PhnG"/>
    <property type="match status" value="1"/>
</dbReference>
<sequence length="147" mass="16643">MQSLQQRQRWMSVLAHSQPAQLRSHWQALNLNPSYQRLRAPEIGLTQLLGRMGATGRRFVLGDMTVTRAVVQLENGCQGYSYITGRDKEHAELCALIDALLQQPANHELLQLQLIEPLAALQQEQRQLRARAVAASRVDFFTLVRGD</sequence>
<proteinExistence type="predicted"/>
<accession>A0A0F7HBK6</accession>
<dbReference type="STRING" id="47917.AV650_06135"/>
<keyword evidence="1" id="KW-0456">Lyase</keyword>
<dbReference type="GO" id="GO:0019634">
    <property type="term" value="P:organic phosphonate metabolic process"/>
    <property type="evidence" value="ECO:0007669"/>
    <property type="project" value="InterPro"/>
</dbReference>